<dbReference type="PANTHER" id="PTHR43537">
    <property type="entry name" value="TRANSCRIPTIONAL REGULATOR, GNTR FAMILY"/>
    <property type="match status" value="1"/>
</dbReference>
<dbReference type="InterPro" id="IPR011711">
    <property type="entry name" value="GntR_C"/>
</dbReference>
<evidence type="ECO:0000256" key="3">
    <source>
        <dbReference type="ARBA" id="ARBA00023163"/>
    </source>
</evidence>
<dbReference type="InterPro" id="IPR000524">
    <property type="entry name" value="Tscrpt_reg_HTH_GntR"/>
</dbReference>
<dbReference type="InterPro" id="IPR008920">
    <property type="entry name" value="TF_FadR/GntR_C"/>
</dbReference>
<keyword evidence="2" id="KW-0238">DNA-binding</keyword>
<dbReference type="Pfam" id="PF00392">
    <property type="entry name" value="GntR"/>
    <property type="match status" value="1"/>
</dbReference>
<evidence type="ECO:0000256" key="2">
    <source>
        <dbReference type="ARBA" id="ARBA00023125"/>
    </source>
</evidence>
<proteinExistence type="predicted"/>
<dbReference type="GO" id="GO:0003700">
    <property type="term" value="F:DNA-binding transcription factor activity"/>
    <property type="evidence" value="ECO:0007669"/>
    <property type="project" value="InterPro"/>
</dbReference>
<dbReference type="EMBL" id="CP013747">
    <property type="protein sequence ID" value="ALV42127.1"/>
    <property type="molecule type" value="Genomic_DNA"/>
</dbReference>
<accession>A0A0U3NZ32</accession>
<dbReference type="InterPro" id="IPR036390">
    <property type="entry name" value="WH_DNA-bd_sf"/>
</dbReference>
<dbReference type="CDD" id="cd07377">
    <property type="entry name" value="WHTH_GntR"/>
    <property type="match status" value="1"/>
</dbReference>
<reference evidence="5 6" key="1">
    <citation type="submission" date="2015-12" db="EMBL/GenBank/DDBJ databases">
        <authorList>
            <person name="Shamseldin A."/>
            <person name="Moawad H."/>
            <person name="Abd El-Rahim W.M."/>
            <person name="Sadowsky M.J."/>
        </authorList>
    </citation>
    <scope>NUCLEOTIDE SEQUENCE [LARGE SCALE GENOMIC DNA]</scope>
    <source>
        <strain evidence="5 6">Ar51</strain>
    </source>
</reference>
<dbReference type="SUPFAM" id="SSF46785">
    <property type="entry name" value="Winged helix' DNA-binding domain"/>
    <property type="match status" value="1"/>
</dbReference>
<organism evidence="5">
    <name type="scientific">Pseudarthrobacter sulfonivorans</name>
    <dbReference type="NCBI Taxonomy" id="121292"/>
    <lineage>
        <taxon>Bacteria</taxon>
        <taxon>Bacillati</taxon>
        <taxon>Actinomycetota</taxon>
        <taxon>Actinomycetes</taxon>
        <taxon>Micrococcales</taxon>
        <taxon>Micrococcaceae</taxon>
        <taxon>Pseudarthrobacter</taxon>
    </lineage>
</organism>
<dbReference type="GO" id="GO:0003677">
    <property type="term" value="F:DNA binding"/>
    <property type="evidence" value="ECO:0007669"/>
    <property type="project" value="UniProtKB-KW"/>
</dbReference>
<dbReference type="STRING" id="121292.AU252_13995"/>
<dbReference type="PRINTS" id="PR00035">
    <property type="entry name" value="HTHGNTR"/>
</dbReference>
<dbReference type="InterPro" id="IPR036388">
    <property type="entry name" value="WH-like_DNA-bd_sf"/>
</dbReference>
<dbReference type="KEGG" id="psul:AU252_13995"/>
<dbReference type="PANTHER" id="PTHR43537:SF24">
    <property type="entry name" value="GLUCONATE OPERON TRANSCRIPTIONAL REPRESSOR"/>
    <property type="match status" value="1"/>
</dbReference>
<gene>
    <name evidence="5" type="ORF">AU252_13995</name>
</gene>
<evidence type="ECO:0000313" key="6">
    <source>
        <dbReference type="Proteomes" id="UP000065151"/>
    </source>
</evidence>
<dbReference type="Gene3D" id="1.10.10.10">
    <property type="entry name" value="Winged helix-like DNA-binding domain superfamily/Winged helix DNA-binding domain"/>
    <property type="match status" value="1"/>
</dbReference>
<feature type="domain" description="HTH gntR-type" evidence="4">
    <location>
        <begin position="9"/>
        <end position="76"/>
    </location>
</feature>
<dbReference type="AlphaFoldDB" id="A0A0U3NZ32"/>
<dbReference type="RefSeq" id="WP_058931249.1">
    <property type="nucleotide sequence ID" value="NZ_CP013747.1"/>
</dbReference>
<evidence type="ECO:0000256" key="1">
    <source>
        <dbReference type="ARBA" id="ARBA00023015"/>
    </source>
</evidence>
<dbReference type="SMART" id="SM00345">
    <property type="entry name" value="HTH_GNTR"/>
    <property type="match status" value="1"/>
</dbReference>
<keyword evidence="3" id="KW-0804">Transcription</keyword>
<dbReference type="Gene3D" id="1.20.120.530">
    <property type="entry name" value="GntR ligand-binding domain-like"/>
    <property type="match status" value="1"/>
</dbReference>
<dbReference type="PROSITE" id="PS50949">
    <property type="entry name" value="HTH_GNTR"/>
    <property type="match status" value="1"/>
</dbReference>
<name>A0A0U3NZ32_9MICC</name>
<protein>
    <submittedName>
        <fullName evidence="5">GntR family transcriptional regulator</fullName>
    </submittedName>
</protein>
<sequence>MRKSSATAASGREKAYAYLRENILVDPAVQGKFLNEQELAAEIGVSRTPVREALLLLVSDGLVELIPQRGAYVPPVTGREMSELMELRGVLESHAARLVIEQNRVPAKTMQDTLDLQAQLPELLNAEAAQEFIRLDTLFHQLLIDAAGNELISRTYSKLHVRQILVGVSALFRTGDRRGQVCAEHQDILDALMSGDPAKAQEAIDHHLAVTRDILLRT</sequence>
<evidence type="ECO:0000259" key="4">
    <source>
        <dbReference type="PROSITE" id="PS50949"/>
    </source>
</evidence>
<dbReference type="SMART" id="SM00895">
    <property type="entry name" value="FCD"/>
    <property type="match status" value="1"/>
</dbReference>
<dbReference type="Pfam" id="PF07729">
    <property type="entry name" value="FCD"/>
    <property type="match status" value="1"/>
</dbReference>
<keyword evidence="1" id="KW-0805">Transcription regulation</keyword>
<evidence type="ECO:0000313" key="5">
    <source>
        <dbReference type="EMBL" id="ALV42127.1"/>
    </source>
</evidence>
<dbReference type="Proteomes" id="UP000065151">
    <property type="component" value="Chromosome"/>
</dbReference>
<dbReference type="SUPFAM" id="SSF48008">
    <property type="entry name" value="GntR ligand-binding domain-like"/>
    <property type="match status" value="1"/>
</dbReference>